<reference evidence="1 2" key="1">
    <citation type="submission" date="2020-02" db="EMBL/GenBank/DDBJ databases">
        <title>Paenibacillus sp. nov., isolated from rhizosphere soil of tomato.</title>
        <authorList>
            <person name="Weon H.-Y."/>
            <person name="Lee S.A."/>
        </authorList>
    </citation>
    <scope>NUCLEOTIDE SEQUENCE [LARGE SCALE GENOMIC DNA]</scope>
    <source>
        <strain evidence="1 2">14171R-81</strain>
        <plasmid evidence="1 2">unnamed2</plasmid>
    </source>
</reference>
<organism evidence="1 2">
    <name type="scientific">Paenibacillus rhizovicinus</name>
    <dbReference type="NCBI Taxonomy" id="2704463"/>
    <lineage>
        <taxon>Bacteria</taxon>
        <taxon>Bacillati</taxon>
        <taxon>Bacillota</taxon>
        <taxon>Bacilli</taxon>
        <taxon>Bacillales</taxon>
        <taxon>Paenibacillaceae</taxon>
        <taxon>Paenibacillus</taxon>
    </lineage>
</organism>
<name>A0A6C0PBA0_9BACL</name>
<sequence>MIKAAVQYLTITPAILIMVAELVKTFEVEGNGEQKKEAVLEAVDMTYDELGKVVELKISKDFVHSVAERSIGVVVNFYNLVGIFTKKKQT</sequence>
<keyword evidence="1" id="KW-0614">Plasmid</keyword>
<accession>A0A6C0PBA0</accession>
<proteinExistence type="predicted"/>
<evidence type="ECO:0000313" key="1">
    <source>
        <dbReference type="EMBL" id="QHW35860.1"/>
    </source>
</evidence>
<dbReference type="EMBL" id="CP048288">
    <property type="protein sequence ID" value="QHW35860.1"/>
    <property type="molecule type" value="Genomic_DNA"/>
</dbReference>
<protein>
    <submittedName>
        <fullName evidence="1">Uncharacterized protein</fullName>
    </submittedName>
</protein>
<dbReference type="RefSeq" id="WP_162645994.1">
    <property type="nucleotide sequence ID" value="NZ_CP048288.1"/>
</dbReference>
<dbReference type="AlphaFoldDB" id="A0A6C0PBA0"/>
<keyword evidence="2" id="KW-1185">Reference proteome</keyword>
<dbReference type="Proteomes" id="UP000479114">
    <property type="component" value="Plasmid unnamed2"/>
</dbReference>
<dbReference type="KEGG" id="prz:GZH47_33765"/>
<evidence type="ECO:0000313" key="2">
    <source>
        <dbReference type="Proteomes" id="UP000479114"/>
    </source>
</evidence>
<geneLocation type="plasmid" evidence="1 2">
    <name>unnamed2</name>
</geneLocation>
<gene>
    <name evidence="1" type="ORF">GZH47_33765</name>
</gene>